<comment type="subunit">
    <text evidence="2 6">Homotetramer.</text>
</comment>
<accession>A0A432WMM7</accession>
<dbReference type="HAMAP" id="MF_00313">
    <property type="entry name" value="Glutaminase"/>
    <property type="match status" value="1"/>
</dbReference>
<dbReference type="SUPFAM" id="SSF56601">
    <property type="entry name" value="beta-lactamase/transpeptidase-like"/>
    <property type="match status" value="1"/>
</dbReference>
<dbReference type="EMBL" id="PIPO01000001">
    <property type="protein sequence ID" value="RUO35072.1"/>
    <property type="molecule type" value="Genomic_DNA"/>
</dbReference>
<gene>
    <name evidence="6 7" type="primary">glsA</name>
    <name evidence="7" type="ORF">CWE14_03490</name>
</gene>
<dbReference type="GO" id="GO:0006537">
    <property type="term" value="P:glutamate biosynthetic process"/>
    <property type="evidence" value="ECO:0007669"/>
    <property type="project" value="TreeGrafter"/>
</dbReference>
<feature type="binding site" evidence="6">
    <location>
        <position position="68"/>
    </location>
    <ligand>
        <name>substrate</name>
    </ligand>
</feature>
<evidence type="ECO:0000256" key="6">
    <source>
        <dbReference type="HAMAP-Rule" id="MF_00313"/>
    </source>
</evidence>
<dbReference type="InterPro" id="IPR012338">
    <property type="entry name" value="Beta-lactam/transpept-like"/>
</dbReference>
<dbReference type="RefSeq" id="WP_126798083.1">
    <property type="nucleotide sequence ID" value="NZ_PIPO01000001.1"/>
</dbReference>
<keyword evidence="8" id="KW-1185">Reference proteome</keyword>
<evidence type="ECO:0000256" key="4">
    <source>
        <dbReference type="ARBA" id="ARBA00022801"/>
    </source>
</evidence>
<feature type="binding site" evidence="6">
    <location>
        <position position="163"/>
    </location>
    <ligand>
        <name>substrate</name>
    </ligand>
</feature>
<dbReference type="NCBIfam" id="TIGR03814">
    <property type="entry name" value="Gln_ase"/>
    <property type="match status" value="1"/>
</dbReference>
<name>A0A432WMM7_9GAMM</name>
<protein>
    <recommendedName>
        <fullName evidence="3 6">Glutaminase</fullName>
        <ecNumber evidence="3 6">3.5.1.2</ecNumber>
    </recommendedName>
</protein>
<evidence type="ECO:0000313" key="8">
    <source>
        <dbReference type="Proteomes" id="UP000287823"/>
    </source>
</evidence>
<dbReference type="EC" id="3.5.1.2" evidence="3 6"/>
<feature type="binding site" evidence="6">
    <location>
        <position position="194"/>
    </location>
    <ligand>
        <name>substrate</name>
    </ligand>
</feature>
<comment type="catalytic activity">
    <reaction evidence="5 6">
        <text>L-glutamine + H2O = L-glutamate + NH4(+)</text>
        <dbReference type="Rhea" id="RHEA:15889"/>
        <dbReference type="ChEBI" id="CHEBI:15377"/>
        <dbReference type="ChEBI" id="CHEBI:28938"/>
        <dbReference type="ChEBI" id="CHEBI:29985"/>
        <dbReference type="ChEBI" id="CHEBI:58359"/>
        <dbReference type="EC" id="3.5.1.2"/>
    </reaction>
</comment>
<organism evidence="7 8">
    <name type="scientific">Aliidiomarina soli</name>
    <dbReference type="NCBI Taxonomy" id="1928574"/>
    <lineage>
        <taxon>Bacteria</taxon>
        <taxon>Pseudomonadati</taxon>
        <taxon>Pseudomonadota</taxon>
        <taxon>Gammaproteobacteria</taxon>
        <taxon>Alteromonadales</taxon>
        <taxon>Idiomarinaceae</taxon>
        <taxon>Aliidiomarina</taxon>
    </lineage>
</organism>
<keyword evidence="6" id="KW-0007">Acetylation</keyword>
<comment type="similarity">
    <text evidence="1 6">Belongs to the glutaminase family.</text>
</comment>
<feature type="binding site" evidence="6">
    <location>
        <position position="246"/>
    </location>
    <ligand>
        <name>substrate</name>
    </ligand>
</feature>
<dbReference type="PANTHER" id="PTHR12544:SF29">
    <property type="entry name" value="GLUTAMINASE"/>
    <property type="match status" value="1"/>
</dbReference>
<evidence type="ECO:0000256" key="5">
    <source>
        <dbReference type="ARBA" id="ARBA00049534"/>
    </source>
</evidence>
<feature type="binding site" evidence="6">
    <location>
        <position position="170"/>
    </location>
    <ligand>
        <name>substrate</name>
    </ligand>
</feature>
<dbReference type="GO" id="GO:0004359">
    <property type="term" value="F:glutaminase activity"/>
    <property type="evidence" value="ECO:0007669"/>
    <property type="project" value="UniProtKB-UniRule"/>
</dbReference>
<keyword evidence="4 6" id="KW-0378">Hydrolase</keyword>
<proteinExistence type="inferred from homology"/>
<dbReference type="AlphaFoldDB" id="A0A432WMM7"/>
<dbReference type="InterPro" id="IPR015868">
    <property type="entry name" value="Glutaminase"/>
</dbReference>
<dbReference type="Proteomes" id="UP000287823">
    <property type="component" value="Unassembled WGS sequence"/>
</dbReference>
<dbReference type="Gene3D" id="3.40.710.10">
    <property type="entry name" value="DD-peptidase/beta-lactamase superfamily"/>
    <property type="match status" value="1"/>
</dbReference>
<feature type="binding site" evidence="6">
    <location>
        <position position="120"/>
    </location>
    <ligand>
        <name>substrate</name>
    </ligand>
</feature>
<comment type="caution">
    <text evidence="7">The sequence shown here is derived from an EMBL/GenBank/DDBJ whole genome shotgun (WGS) entry which is preliminary data.</text>
</comment>
<evidence type="ECO:0000256" key="2">
    <source>
        <dbReference type="ARBA" id="ARBA00011881"/>
    </source>
</evidence>
<reference evidence="7 8" key="1">
    <citation type="journal article" date="2011" name="Front. Microbiol.">
        <title>Genomic signatures of strain selection and enhancement in Bacillus atrophaeus var. globigii, a historical biowarfare simulant.</title>
        <authorList>
            <person name="Gibbons H.S."/>
            <person name="Broomall S.M."/>
            <person name="McNew L.A."/>
            <person name="Daligault H."/>
            <person name="Chapman C."/>
            <person name="Bruce D."/>
            <person name="Karavis M."/>
            <person name="Krepps M."/>
            <person name="McGregor P.A."/>
            <person name="Hong C."/>
            <person name="Park K.H."/>
            <person name="Akmal A."/>
            <person name="Feldman A."/>
            <person name="Lin J.S."/>
            <person name="Chang W.E."/>
            <person name="Higgs B.W."/>
            <person name="Demirev P."/>
            <person name="Lindquist J."/>
            <person name="Liem A."/>
            <person name="Fochler E."/>
            <person name="Read T.D."/>
            <person name="Tapia R."/>
            <person name="Johnson S."/>
            <person name="Bishop-Lilly K.A."/>
            <person name="Detter C."/>
            <person name="Han C."/>
            <person name="Sozhamannan S."/>
            <person name="Rosenzweig C.N."/>
            <person name="Skowronski E.W."/>
        </authorList>
    </citation>
    <scope>NUCLEOTIDE SEQUENCE [LARGE SCALE GENOMIC DNA]</scope>
    <source>
        <strain evidence="7 8">Y4G10-17</strain>
    </source>
</reference>
<sequence>MQKINEDISAFMEQVVEEEKAIDHQGERVTTFGVSDSNEQELFGVCAVGLDGKTCCGSNDRVRFPLESTSKALTLALALEDVGHDEFFRHIGQEPRGDAFNSAAAIEEGIHGIPSNPMINAGAIATTAMIHGQNGTERFARILDFVRRLADNDSIDYNHTMYEEEDKDLNRGLFYIMRSHGVLQGREEDKLTPYFKQTSIEMNCMDLARIAAVFANYGRDLKSGEQLVSERTVQTVLTLMFTTGMYQASGQYALEVGMPSKSGISGCIMAVAPGRMGLATIGPALDESGNSIAGVRILKKLSQRWQLGVFSRPA</sequence>
<evidence type="ECO:0000313" key="7">
    <source>
        <dbReference type="EMBL" id="RUO35072.1"/>
    </source>
</evidence>
<evidence type="ECO:0000256" key="1">
    <source>
        <dbReference type="ARBA" id="ARBA00011076"/>
    </source>
</evidence>
<evidence type="ECO:0000256" key="3">
    <source>
        <dbReference type="ARBA" id="ARBA00012918"/>
    </source>
</evidence>
<dbReference type="GO" id="GO:0006543">
    <property type="term" value="P:L-glutamine catabolic process"/>
    <property type="evidence" value="ECO:0007669"/>
    <property type="project" value="TreeGrafter"/>
</dbReference>
<dbReference type="PANTHER" id="PTHR12544">
    <property type="entry name" value="GLUTAMINASE"/>
    <property type="match status" value="1"/>
</dbReference>
<comment type="caution">
    <text evidence="6">Lacks conserved residue(s) required for the propagation of feature annotation.</text>
</comment>
<dbReference type="Pfam" id="PF04960">
    <property type="entry name" value="Glutaminase"/>
    <property type="match status" value="1"/>
</dbReference>